<evidence type="ECO:0008006" key="3">
    <source>
        <dbReference type="Google" id="ProtNLM"/>
    </source>
</evidence>
<dbReference type="EMBL" id="CP000613">
    <property type="protein sequence ID" value="ACI98550.1"/>
    <property type="molecule type" value="Genomic_DNA"/>
</dbReference>
<accession>B6IMH1</accession>
<dbReference type="KEGG" id="rce:RC1_1134"/>
<protein>
    <recommendedName>
        <fullName evidence="3">Phage tail protein I</fullName>
    </recommendedName>
</protein>
<keyword evidence="2" id="KW-1185">Reference proteome</keyword>
<organism evidence="1 2">
    <name type="scientific">Rhodospirillum centenum (strain ATCC 51521 / SW)</name>
    <dbReference type="NCBI Taxonomy" id="414684"/>
    <lineage>
        <taxon>Bacteria</taxon>
        <taxon>Pseudomonadati</taxon>
        <taxon>Pseudomonadota</taxon>
        <taxon>Alphaproteobacteria</taxon>
        <taxon>Rhodospirillales</taxon>
        <taxon>Rhodospirillaceae</taxon>
        <taxon>Rhodospirillum</taxon>
    </lineage>
</organism>
<name>B6IMH1_RHOCS</name>
<dbReference type="HOGENOM" id="CLU_796649_0_0_5"/>
<evidence type="ECO:0000313" key="2">
    <source>
        <dbReference type="Proteomes" id="UP000001591"/>
    </source>
</evidence>
<evidence type="ECO:0000313" key="1">
    <source>
        <dbReference type="EMBL" id="ACI98550.1"/>
    </source>
</evidence>
<dbReference type="eggNOG" id="COG4385">
    <property type="taxonomic scope" value="Bacteria"/>
</dbReference>
<proteinExistence type="predicted"/>
<sequence length="348" mass="37434">MADERLLPAGIRDERSLALLSLLDRLDGLDLTRLLIYGIDGVEASALPHLGWQFHVMGAEGWELAVSEGQRRALIKRALELHRYKGTRWAVRQALDALGVSAEIVEWFEPEAADLAPYEFGLLARIRQPVRRDELLGAETSDAVRRAVAEYKNARSHLAWIAFAIDLEIPLGPIEPVLTRLSVDHSRLSVDWFPVFDITAADAAALDPDPFVQHREVIDVTPAPVLMGRPHHLDRALPEAFADTGLQMDLALPYAEGAWTSGIELVQRTGVTAAALPALPATLAASTVVAPATGLDLAPVAVSAAVSSAATSLAPRAVPAEGLDLMASFDAVAADFVPLDMPMEAVHV</sequence>
<gene>
    <name evidence="1" type="ordered locus">RC1_1134</name>
</gene>
<dbReference type="STRING" id="414684.RC1_1134"/>
<dbReference type="Proteomes" id="UP000001591">
    <property type="component" value="Chromosome"/>
</dbReference>
<dbReference type="Pfam" id="PF09684">
    <property type="entry name" value="Tail_P2_I"/>
    <property type="match status" value="1"/>
</dbReference>
<dbReference type="InterPro" id="IPR006521">
    <property type="entry name" value="Tail_protein_I"/>
</dbReference>
<dbReference type="OrthoDB" id="90759at2"/>
<reference evidence="1 2" key="1">
    <citation type="journal article" date="2010" name="BMC Genomics">
        <title>Metabolic flexibility revealed in the genome of the cyst-forming alpha-1 proteobacterium Rhodospirillum centenum.</title>
        <authorList>
            <person name="Lu Y.K."/>
            <person name="Marden J."/>
            <person name="Han M."/>
            <person name="Swingley W.D."/>
            <person name="Mastrian S.D."/>
            <person name="Chowdhury S.R."/>
            <person name="Hao J."/>
            <person name="Helmy T."/>
            <person name="Kim S."/>
            <person name="Kurdoglu A.A."/>
            <person name="Matthies H.J."/>
            <person name="Rollo D."/>
            <person name="Stothard P."/>
            <person name="Blankenship R.E."/>
            <person name="Bauer C.E."/>
            <person name="Touchman J.W."/>
        </authorList>
    </citation>
    <scope>NUCLEOTIDE SEQUENCE [LARGE SCALE GENOMIC DNA]</scope>
    <source>
        <strain evidence="2">ATCC 51521 / SW</strain>
    </source>
</reference>
<dbReference type="AlphaFoldDB" id="B6IMH1"/>
<dbReference type="RefSeq" id="WP_012566339.1">
    <property type="nucleotide sequence ID" value="NC_011420.2"/>
</dbReference>
<dbReference type="NCBIfam" id="TIGR01634">
    <property type="entry name" value="tail_P2_I"/>
    <property type="match status" value="1"/>
</dbReference>